<comment type="cofactor">
    <cofactor evidence="6">
        <name>Mg(2+)</name>
        <dbReference type="ChEBI" id="CHEBI:18420"/>
    </cofactor>
</comment>
<comment type="catalytic activity">
    <reaction evidence="6">
        <text>orotidine 5'-phosphate + diphosphate = orotate + 5-phospho-alpha-D-ribose 1-diphosphate</text>
        <dbReference type="Rhea" id="RHEA:10380"/>
        <dbReference type="ChEBI" id="CHEBI:30839"/>
        <dbReference type="ChEBI" id="CHEBI:33019"/>
        <dbReference type="ChEBI" id="CHEBI:57538"/>
        <dbReference type="ChEBI" id="CHEBI:58017"/>
        <dbReference type="EC" id="2.4.2.10"/>
    </reaction>
</comment>
<comment type="caution">
    <text evidence="8">The sequence shown here is derived from an EMBL/GenBank/DDBJ whole genome shotgun (WGS) entry which is preliminary data.</text>
</comment>
<evidence type="ECO:0000256" key="5">
    <source>
        <dbReference type="ARBA" id="ARBA00022975"/>
    </source>
</evidence>
<dbReference type="InterPro" id="IPR004467">
    <property type="entry name" value="Or_phspho_trans_dom"/>
</dbReference>
<feature type="binding site" evidence="6">
    <location>
        <position position="121"/>
    </location>
    <ligand>
        <name>orotate</name>
        <dbReference type="ChEBI" id="CHEBI:30839"/>
    </ligand>
</feature>
<dbReference type="InterPro" id="IPR023031">
    <property type="entry name" value="OPRT"/>
</dbReference>
<proteinExistence type="inferred from homology"/>
<evidence type="ECO:0000313" key="9">
    <source>
        <dbReference type="Proteomes" id="UP000589626"/>
    </source>
</evidence>
<dbReference type="HAMAP" id="MF_01208">
    <property type="entry name" value="PyrE"/>
    <property type="match status" value="1"/>
</dbReference>
<dbReference type="PANTHER" id="PTHR19278:SF9">
    <property type="entry name" value="URIDINE 5'-MONOPHOSPHATE SYNTHASE"/>
    <property type="match status" value="1"/>
</dbReference>
<reference evidence="8 9" key="1">
    <citation type="submission" date="2020-08" db="EMBL/GenBank/DDBJ databases">
        <title>Sequencing the genomes of 1000 actinobacteria strains.</title>
        <authorList>
            <person name="Klenk H.-P."/>
        </authorList>
    </citation>
    <scope>NUCLEOTIDE SEQUENCE [LARGE SCALE GENOMIC DNA]</scope>
    <source>
        <strain evidence="8 9">DSM 105498</strain>
    </source>
</reference>
<dbReference type="SUPFAM" id="SSF53271">
    <property type="entry name" value="PRTase-like"/>
    <property type="match status" value="1"/>
</dbReference>
<feature type="binding site" description="in other chain" evidence="6">
    <location>
        <position position="26"/>
    </location>
    <ligand>
        <name>5-phospho-alpha-D-ribose 1-diphosphate</name>
        <dbReference type="ChEBI" id="CHEBI:58017"/>
        <note>ligand shared between dimeric partners</note>
    </ligand>
</feature>
<comment type="similarity">
    <text evidence="6">Belongs to the purine/pyrimidine phosphoribosyltransferase family. PyrE subfamily.</text>
</comment>
<dbReference type="EC" id="2.4.2.10" evidence="2 6"/>
<dbReference type="GO" id="GO:0000287">
    <property type="term" value="F:magnesium ion binding"/>
    <property type="evidence" value="ECO:0007669"/>
    <property type="project" value="UniProtKB-UniRule"/>
</dbReference>
<comment type="pathway">
    <text evidence="1 6">Pyrimidine metabolism; UMP biosynthesis via de novo pathway; UMP from orotate: step 1/2.</text>
</comment>
<organism evidence="8 9">
    <name type="scientific">Nocardioides soli</name>
    <dbReference type="NCBI Taxonomy" id="1036020"/>
    <lineage>
        <taxon>Bacteria</taxon>
        <taxon>Bacillati</taxon>
        <taxon>Actinomycetota</taxon>
        <taxon>Actinomycetes</taxon>
        <taxon>Propionibacteriales</taxon>
        <taxon>Nocardioidaceae</taxon>
        <taxon>Nocardioides</taxon>
    </lineage>
</organism>
<dbReference type="GO" id="GO:0019856">
    <property type="term" value="P:pyrimidine nucleobase biosynthetic process"/>
    <property type="evidence" value="ECO:0007669"/>
    <property type="project" value="TreeGrafter"/>
</dbReference>
<feature type="binding site" evidence="6">
    <location>
        <position position="91"/>
    </location>
    <ligand>
        <name>5-phospho-alpha-D-ribose 1-diphosphate</name>
        <dbReference type="ChEBI" id="CHEBI:58017"/>
        <note>ligand shared between dimeric partners</note>
    </ligand>
</feature>
<protein>
    <recommendedName>
        <fullName evidence="2 6">Orotate phosphoribosyltransferase</fullName>
        <shortName evidence="6">OPRT</shortName>
        <shortName evidence="6">OPRTase</shortName>
        <ecNumber evidence="2 6">2.4.2.10</ecNumber>
    </recommendedName>
</protein>
<dbReference type="NCBIfam" id="TIGR00336">
    <property type="entry name" value="pyrE"/>
    <property type="match status" value="1"/>
</dbReference>
<dbReference type="UniPathway" id="UPA00070">
    <property type="reaction ID" value="UER00119"/>
</dbReference>
<feature type="domain" description="Phosphoribosyltransferase" evidence="7">
    <location>
        <begin position="58"/>
        <end position="146"/>
    </location>
</feature>
<keyword evidence="3 6" id="KW-0328">Glycosyltransferase</keyword>
<sequence length="178" mass="18854">MDETLTTDLARDVDTRCRLTGEFTLRSGQQATEYFDKYLFEADPHLLLRVAREMVELLPAGTDLLGGLELGGVPIATMVSSLTGRPALFVRKKAKEYGTCKLAEGPDVAGRSVTLIEDVITTGGAVRDAATALRAAGAVVEVVVCAIDRSPEGANPLADIGLEVRPVLTKAQLDAARG</sequence>
<name>A0A7W4W1J1_9ACTN</name>
<feature type="binding site" evidence="6">
    <location>
        <position position="95"/>
    </location>
    <ligand>
        <name>5-phospho-alpha-D-ribose 1-diphosphate</name>
        <dbReference type="ChEBI" id="CHEBI:58017"/>
        <note>ligand shared between dimeric partners</note>
    </ligand>
</feature>
<evidence type="ECO:0000259" key="7">
    <source>
        <dbReference type="Pfam" id="PF00156"/>
    </source>
</evidence>
<keyword evidence="5 6" id="KW-0665">Pyrimidine biosynthesis</keyword>
<evidence type="ECO:0000256" key="4">
    <source>
        <dbReference type="ARBA" id="ARBA00022679"/>
    </source>
</evidence>
<dbReference type="GO" id="GO:0004588">
    <property type="term" value="F:orotate phosphoribosyltransferase activity"/>
    <property type="evidence" value="ECO:0007669"/>
    <property type="project" value="UniProtKB-UniRule"/>
</dbReference>
<dbReference type="Pfam" id="PF00156">
    <property type="entry name" value="Pribosyltran"/>
    <property type="match status" value="1"/>
</dbReference>
<dbReference type="InterPro" id="IPR029057">
    <property type="entry name" value="PRTase-like"/>
</dbReference>
<feature type="binding site" evidence="6">
    <location>
        <position position="149"/>
    </location>
    <ligand>
        <name>orotate</name>
        <dbReference type="ChEBI" id="CHEBI:30839"/>
    </ligand>
</feature>
<comment type="function">
    <text evidence="6">Catalyzes the transfer of a ribosyl phosphate group from 5-phosphoribose 1-diphosphate to orotate, leading to the formation of orotidine monophosphate (OMP).</text>
</comment>
<evidence type="ECO:0000256" key="1">
    <source>
        <dbReference type="ARBA" id="ARBA00004889"/>
    </source>
</evidence>
<evidence type="ECO:0000256" key="6">
    <source>
        <dbReference type="HAMAP-Rule" id="MF_01208"/>
    </source>
</evidence>
<keyword evidence="6" id="KW-0460">Magnesium</keyword>
<dbReference type="PANTHER" id="PTHR19278">
    <property type="entry name" value="OROTATE PHOSPHORIBOSYLTRANSFERASE"/>
    <property type="match status" value="1"/>
</dbReference>
<dbReference type="CDD" id="cd06223">
    <property type="entry name" value="PRTases_typeI"/>
    <property type="match status" value="1"/>
</dbReference>
<evidence type="ECO:0000313" key="8">
    <source>
        <dbReference type="EMBL" id="MBB3045254.1"/>
    </source>
</evidence>
<feature type="binding site" description="in other chain" evidence="6">
    <location>
        <begin position="117"/>
        <end position="125"/>
    </location>
    <ligand>
        <name>5-phospho-alpha-D-ribose 1-diphosphate</name>
        <dbReference type="ChEBI" id="CHEBI:58017"/>
        <note>ligand shared between dimeric partners</note>
    </ligand>
</feature>
<feature type="binding site" description="in other chain" evidence="6">
    <location>
        <position position="92"/>
    </location>
    <ligand>
        <name>5-phospho-alpha-D-ribose 1-diphosphate</name>
        <dbReference type="ChEBI" id="CHEBI:58017"/>
        <note>ligand shared between dimeric partners</note>
    </ligand>
</feature>
<dbReference type="AlphaFoldDB" id="A0A7W4W1J1"/>
<dbReference type="GO" id="GO:0044205">
    <property type="term" value="P:'de novo' UMP biosynthetic process"/>
    <property type="evidence" value="ECO:0007669"/>
    <property type="project" value="UniProtKB-UniRule"/>
</dbReference>
<accession>A0A7W4W1J1</accession>
<evidence type="ECO:0000256" key="2">
    <source>
        <dbReference type="ARBA" id="ARBA00011971"/>
    </source>
</evidence>
<keyword evidence="9" id="KW-1185">Reference proteome</keyword>
<dbReference type="InterPro" id="IPR000836">
    <property type="entry name" value="PRTase_dom"/>
</dbReference>
<comment type="caution">
    <text evidence="6">Lacks conserved residue(s) required for the propagation of feature annotation.</text>
</comment>
<dbReference type="RefSeq" id="WP_343058049.1">
    <property type="nucleotide sequence ID" value="NZ_JACHWR010000005.1"/>
</dbReference>
<evidence type="ECO:0000256" key="3">
    <source>
        <dbReference type="ARBA" id="ARBA00022676"/>
    </source>
</evidence>
<dbReference type="Proteomes" id="UP000589626">
    <property type="component" value="Unassembled WGS sequence"/>
</dbReference>
<dbReference type="Gene3D" id="3.40.50.2020">
    <property type="match status" value="1"/>
</dbReference>
<gene>
    <name evidence="6" type="primary">pyrE</name>
    <name evidence="8" type="ORF">FHU40_005107</name>
</gene>
<keyword evidence="4 6" id="KW-0808">Transferase</keyword>
<comment type="subunit">
    <text evidence="6">Homodimer.</text>
</comment>
<dbReference type="EMBL" id="JACHWR010000005">
    <property type="protein sequence ID" value="MBB3045254.1"/>
    <property type="molecule type" value="Genomic_DNA"/>
</dbReference>